<reference evidence="2 3" key="1">
    <citation type="journal article" date="2014" name="Genome Announc.">
        <title>Draft Genome Sequence of the Sulfolobales Archaeon AZ1, Obtained through Metagenomic Analysis of a Mexican Hot Spring.</title>
        <authorList>
            <person name="Servin-Garciduenas L.E."/>
            <person name="Martinez-Romero E."/>
        </authorList>
    </citation>
    <scope>NUCLEOTIDE SEQUENCE [LARGE SCALE GENOMIC DNA]</scope>
    <source>
        <strain evidence="2">AZ1-illumnia</strain>
    </source>
</reference>
<dbReference type="PATRIC" id="fig|1326980.6.peg.1788"/>
<comment type="caution">
    <text evidence="2">The sequence shown here is derived from an EMBL/GenBank/DDBJ whole genome shotgun (WGS) entry which is preliminary data.</text>
</comment>
<keyword evidence="3" id="KW-1185">Reference proteome</keyword>
<keyword evidence="1" id="KW-0812">Transmembrane</keyword>
<sequence length="471" mass="53072">MFTKDEIDSKFIFMLAYMLSLFTADIPPEIIIIMLSNLEFFGEYSSIFKKLRILINGYRYKFSTAITITSSKLRIKPLKDFLIRFSQAISHDVDMKSYLEREIDMNLTEYYATMNRKIESMANFISAYYTLSSALIFSVATLTLLSILFNIGTVVLRLMALAMIAIIGMLTIIVYVSYKPETYIIYKKQEKYLALIAIQSSLILIILTRNYLTVVVSGILMLGIGMYFRTKETKLNTLEKHYVSFVTYFSRTYSVVNNLRDSLISVLRGDVGAMRPLVTLAINRLEYGVRKSLIFELMGEESGSMLISMLNRIISAAIEFGGDVRYMGEIVAKIGTSLLNLRARREQNGRAFEALVYALQATSAAIGGALLSLLETFENIFAFNAVNEIFTFGYVNIAEISMILLLIFVALSFANGISIAIAYGKTFFSGLYFIGILLIITALAFHFTYVATEGLFKGIFQEIPPVLSTQI</sequence>
<name>W7KVA0_9CREN</name>
<gene>
    <name evidence="2" type="ORF">ASUL_08969</name>
</gene>
<accession>W7KVA0</accession>
<feature type="transmembrane region" description="Helical" evidence="1">
    <location>
        <begin position="126"/>
        <end position="149"/>
    </location>
</feature>
<proteinExistence type="predicted"/>
<dbReference type="EMBL" id="ASRH01000015">
    <property type="protein sequence ID" value="EWG06567.1"/>
    <property type="molecule type" value="Genomic_DNA"/>
</dbReference>
<evidence type="ECO:0000313" key="3">
    <source>
        <dbReference type="Proteomes" id="UP000054284"/>
    </source>
</evidence>
<feature type="transmembrane region" description="Helical" evidence="1">
    <location>
        <begin position="213"/>
        <end position="230"/>
    </location>
</feature>
<dbReference type="PANTHER" id="PTHR35402:SF2">
    <property type="entry name" value="FLAGELLA ACCESSORY PROTEIN J"/>
    <property type="match status" value="1"/>
</dbReference>
<dbReference type="PANTHER" id="PTHR35402">
    <property type="entry name" value="INTEGRAL MEMBRANE PROTEIN-RELATED"/>
    <property type="match status" value="1"/>
</dbReference>
<dbReference type="Proteomes" id="UP000054284">
    <property type="component" value="Unassembled WGS sequence"/>
</dbReference>
<dbReference type="InterPro" id="IPR056569">
    <property type="entry name" value="ArlJ-like"/>
</dbReference>
<evidence type="ECO:0000313" key="2">
    <source>
        <dbReference type="EMBL" id="EWG06567.1"/>
    </source>
</evidence>
<feature type="transmembrane region" description="Helical" evidence="1">
    <location>
        <begin position="430"/>
        <end position="451"/>
    </location>
</feature>
<organism evidence="2 3">
    <name type="scientific">Candidatus Aramenus sulfurataquae</name>
    <dbReference type="NCBI Taxonomy" id="1326980"/>
    <lineage>
        <taxon>Archaea</taxon>
        <taxon>Thermoproteota</taxon>
        <taxon>Thermoprotei</taxon>
        <taxon>Sulfolobales</taxon>
        <taxon>Sulfolobaceae</taxon>
        <taxon>Candidatus Aramenus</taxon>
    </lineage>
</organism>
<keyword evidence="1" id="KW-1133">Transmembrane helix</keyword>
<feature type="transmembrane region" description="Helical" evidence="1">
    <location>
        <begin position="12"/>
        <end position="35"/>
    </location>
</feature>
<keyword evidence="1" id="KW-0472">Membrane</keyword>
<feature type="transmembrane region" description="Helical" evidence="1">
    <location>
        <begin position="354"/>
        <end position="374"/>
    </location>
</feature>
<protein>
    <submittedName>
        <fullName evidence="2">Flagella assembly protein J-like protein</fullName>
    </submittedName>
</protein>
<evidence type="ECO:0000256" key="1">
    <source>
        <dbReference type="SAM" id="Phobius"/>
    </source>
</evidence>
<feature type="transmembrane region" description="Helical" evidence="1">
    <location>
        <begin position="155"/>
        <end position="178"/>
    </location>
</feature>
<dbReference type="AlphaFoldDB" id="W7KVA0"/>